<gene>
    <name evidence="1" type="ORF">ACFO3L_07420</name>
</gene>
<keyword evidence="2" id="KW-1185">Reference proteome</keyword>
<comment type="caution">
    <text evidence="1">The sequence shown here is derived from an EMBL/GenBank/DDBJ whole genome shotgun (WGS) entry which is preliminary data.</text>
</comment>
<evidence type="ECO:0008006" key="3">
    <source>
        <dbReference type="Google" id="ProtNLM"/>
    </source>
</evidence>
<accession>A0ABV9M3S2</accession>
<evidence type="ECO:0000313" key="1">
    <source>
        <dbReference type="EMBL" id="MFC4710447.1"/>
    </source>
</evidence>
<dbReference type="Proteomes" id="UP001596026">
    <property type="component" value="Unassembled WGS sequence"/>
</dbReference>
<dbReference type="RefSeq" id="WP_379965398.1">
    <property type="nucleotide sequence ID" value="NZ_JBHSGT010000043.1"/>
</dbReference>
<reference evidence="2" key="1">
    <citation type="journal article" date="2019" name="Int. J. Syst. Evol. Microbiol.">
        <title>The Global Catalogue of Microorganisms (GCM) 10K type strain sequencing project: providing services to taxonomists for standard genome sequencing and annotation.</title>
        <authorList>
            <consortium name="The Broad Institute Genomics Platform"/>
            <consortium name="The Broad Institute Genome Sequencing Center for Infectious Disease"/>
            <person name="Wu L."/>
            <person name="Ma J."/>
        </authorList>
    </citation>
    <scope>NUCLEOTIDE SEQUENCE [LARGE SCALE GENOMIC DNA]</scope>
    <source>
        <strain evidence="2">CGMCC 1.19061</strain>
    </source>
</reference>
<protein>
    <recommendedName>
        <fullName evidence="3">DUF4825 domain-containing protein</fullName>
    </recommendedName>
</protein>
<sequence>MKKRTKILLSLLFGVILLFHLAWAGNYFLNYRPYTKTVPMHESGEYFLMTDNYDLSVAMPSYPTFTGNLAITNKNDDLSFIIWPSVGATPEIGLQILGPDGVTYSVILDQSLNYDSGKNPSDMPKEQINQLIIDRRTEMDEMYDYAKKSWKVATPKS</sequence>
<name>A0ABV9M3S2_9ENTE</name>
<organism evidence="1 2">
    <name type="scientific">Enterococcus eurekensis</name>
    <dbReference type="NCBI Taxonomy" id="1159753"/>
    <lineage>
        <taxon>Bacteria</taxon>
        <taxon>Bacillati</taxon>
        <taxon>Bacillota</taxon>
        <taxon>Bacilli</taxon>
        <taxon>Lactobacillales</taxon>
        <taxon>Enterococcaceae</taxon>
        <taxon>Enterococcus</taxon>
    </lineage>
</organism>
<proteinExistence type="predicted"/>
<dbReference type="EMBL" id="JBHSGT010000043">
    <property type="protein sequence ID" value="MFC4710447.1"/>
    <property type="molecule type" value="Genomic_DNA"/>
</dbReference>
<evidence type="ECO:0000313" key="2">
    <source>
        <dbReference type="Proteomes" id="UP001596026"/>
    </source>
</evidence>